<name>A0A2P6P4C1_ROSCH</name>
<proteinExistence type="predicted"/>
<dbReference type="AlphaFoldDB" id="A0A2P6P4C1"/>
<feature type="compositionally biased region" description="Polar residues" evidence="1">
    <location>
        <begin position="135"/>
        <end position="150"/>
    </location>
</feature>
<feature type="compositionally biased region" description="Polar residues" evidence="1">
    <location>
        <begin position="397"/>
        <end position="412"/>
    </location>
</feature>
<accession>A0A2P6P4C1</accession>
<dbReference type="Gramene" id="PRQ16765">
    <property type="protein sequence ID" value="PRQ16765"/>
    <property type="gene ID" value="RchiOBHm_Chr7g0187781"/>
</dbReference>
<gene>
    <name evidence="2" type="ORF">RchiOBHm_Chr7g0187781</name>
</gene>
<feature type="region of interest" description="Disordered" evidence="1">
    <location>
        <begin position="135"/>
        <end position="200"/>
    </location>
</feature>
<feature type="compositionally biased region" description="Polar residues" evidence="1">
    <location>
        <begin position="175"/>
        <end position="188"/>
    </location>
</feature>
<dbReference type="STRING" id="74649.A0A2P6P4C1"/>
<protein>
    <submittedName>
        <fullName evidence="2">Uncharacterized protein</fullName>
    </submittedName>
</protein>
<dbReference type="PANTHER" id="PTHR31286:SF99">
    <property type="entry name" value="DUF4283 DOMAIN-CONTAINING PROTEIN"/>
    <property type="match status" value="1"/>
</dbReference>
<comment type="caution">
    <text evidence="2">The sequence shown here is derived from an EMBL/GenBank/DDBJ whole genome shotgun (WGS) entry which is preliminary data.</text>
</comment>
<organism evidence="2 3">
    <name type="scientific">Rosa chinensis</name>
    <name type="common">China rose</name>
    <dbReference type="NCBI Taxonomy" id="74649"/>
    <lineage>
        <taxon>Eukaryota</taxon>
        <taxon>Viridiplantae</taxon>
        <taxon>Streptophyta</taxon>
        <taxon>Embryophyta</taxon>
        <taxon>Tracheophyta</taxon>
        <taxon>Spermatophyta</taxon>
        <taxon>Magnoliopsida</taxon>
        <taxon>eudicotyledons</taxon>
        <taxon>Gunneridae</taxon>
        <taxon>Pentapetalae</taxon>
        <taxon>rosids</taxon>
        <taxon>fabids</taxon>
        <taxon>Rosales</taxon>
        <taxon>Rosaceae</taxon>
        <taxon>Rosoideae</taxon>
        <taxon>Rosoideae incertae sedis</taxon>
        <taxon>Rosa</taxon>
    </lineage>
</organism>
<sequence>MHNALCGGPWIIAGQTLVVQQWRPDFDPFNDKINRMVVWVRILGLLVRYFKDYTLNKIGKILGFVVRIDKLTLAQSRGKFCRLCIEVDLQKPLRPFVEVEGIAYNVVYEGISMICFQCGCYGYVKASCPYQNEEPNVASGTSNDNSMNVEKSNDTTTSTNPPPPPPPDHSQPTDMDTNTPVHLSTTKDSSPDAPIKGHGPWMLMSYKNRKMNSAKAPSNLAATKPGSIFAILQTYNAEGENAMQEEPFIQDDQVSKHESSSELKIVKVWKKVKEKLAQNGENTKETTSKSTIYAESPPKSTVINSSKVNVALKDITNDKSPAVIGIRKTNTTKTSDVKSSVPPQPKKHSILKHDPARKPPFPSLNSLINGTHVSPSSYKNPNSFGHSPPIILELGGSNPSSMNIPQGGNTCSGPVCSDPVMNTSTSDNDQTTASGSSGLPSSMEGMAEN</sequence>
<dbReference type="PANTHER" id="PTHR31286">
    <property type="entry name" value="GLYCINE-RICH CELL WALL STRUCTURAL PROTEIN 1.8-LIKE"/>
    <property type="match status" value="1"/>
</dbReference>
<feature type="compositionally biased region" description="Polar residues" evidence="1">
    <location>
        <begin position="420"/>
        <end position="440"/>
    </location>
</feature>
<dbReference type="InterPro" id="IPR040256">
    <property type="entry name" value="At4g02000-like"/>
</dbReference>
<reference evidence="2 3" key="1">
    <citation type="journal article" date="2018" name="Nat. Genet.">
        <title>The Rosa genome provides new insights in the design of modern roses.</title>
        <authorList>
            <person name="Bendahmane M."/>
        </authorList>
    </citation>
    <scope>NUCLEOTIDE SEQUENCE [LARGE SCALE GENOMIC DNA]</scope>
    <source>
        <strain evidence="3">cv. Old Blush</strain>
    </source>
</reference>
<dbReference type="EMBL" id="PDCK01000045">
    <property type="protein sequence ID" value="PRQ16765.1"/>
    <property type="molecule type" value="Genomic_DNA"/>
</dbReference>
<evidence type="ECO:0000313" key="2">
    <source>
        <dbReference type="EMBL" id="PRQ16765.1"/>
    </source>
</evidence>
<feature type="compositionally biased region" description="Polar residues" evidence="1">
    <location>
        <begin position="363"/>
        <end position="385"/>
    </location>
</feature>
<keyword evidence="3" id="KW-1185">Reference proteome</keyword>
<feature type="compositionally biased region" description="Pro residues" evidence="1">
    <location>
        <begin position="160"/>
        <end position="169"/>
    </location>
</feature>
<feature type="region of interest" description="Disordered" evidence="1">
    <location>
        <begin position="330"/>
        <end position="449"/>
    </location>
</feature>
<evidence type="ECO:0000313" key="3">
    <source>
        <dbReference type="Proteomes" id="UP000238479"/>
    </source>
</evidence>
<evidence type="ECO:0000256" key="1">
    <source>
        <dbReference type="SAM" id="MobiDB-lite"/>
    </source>
</evidence>
<dbReference type="Proteomes" id="UP000238479">
    <property type="component" value="Chromosome 7"/>
</dbReference>